<gene>
    <name evidence="2" type="ORF">GCM10009606_32520</name>
</gene>
<dbReference type="Pfam" id="PF17754">
    <property type="entry name" value="TetR_C_14"/>
    <property type="match status" value="1"/>
</dbReference>
<sequence>MHSQLLPRTVGSVALALAITAYEGWLADPDTDLAAMLDEAMSGLRDYLR</sequence>
<dbReference type="RefSeq" id="WP_343908641.1">
    <property type="nucleotide sequence ID" value="NZ_BAAAJE010000016.1"/>
</dbReference>
<dbReference type="InterPro" id="IPR041347">
    <property type="entry name" value="MftR_C"/>
</dbReference>
<name>A0ABP4F4Y4_9ACTN</name>
<keyword evidence="3" id="KW-1185">Reference proteome</keyword>
<evidence type="ECO:0000259" key="1">
    <source>
        <dbReference type="Pfam" id="PF17754"/>
    </source>
</evidence>
<dbReference type="EMBL" id="BAAAJE010000016">
    <property type="protein sequence ID" value="GAA1151444.1"/>
    <property type="molecule type" value="Genomic_DNA"/>
</dbReference>
<dbReference type="Gene3D" id="1.10.357.10">
    <property type="entry name" value="Tetracycline Repressor, domain 2"/>
    <property type="match status" value="1"/>
</dbReference>
<proteinExistence type="predicted"/>
<dbReference type="Proteomes" id="UP001499979">
    <property type="component" value="Unassembled WGS sequence"/>
</dbReference>
<organism evidence="2 3">
    <name type="scientific">Nocardioides aquiterrae</name>
    <dbReference type="NCBI Taxonomy" id="203799"/>
    <lineage>
        <taxon>Bacteria</taxon>
        <taxon>Bacillati</taxon>
        <taxon>Actinomycetota</taxon>
        <taxon>Actinomycetes</taxon>
        <taxon>Propionibacteriales</taxon>
        <taxon>Nocardioidaceae</taxon>
        <taxon>Nocardioides</taxon>
    </lineage>
</organism>
<protein>
    <recommendedName>
        <fullName evidence="1">MftR C-terminal domain-containing protein</fullName>
    </recommendedName>
</protein>
<accession>A0ABP4F4Y4</accession>
<feature type="domain" description="MftR C-terminal" evidence="1">
    <location>
        <begin position="4"/>
        <end position="47"/>
    </location>
</feature>
<comment type="caution">
    <text evidence="2">The sequence shown here is derived from an EMBL/GenBank/DDBJ whole genome shotgun (WGS) entry which is preliminary data.</text>
</comment>
<reference evidence="3" key="1">
    <citation type="journal article" date="2019" name="Int. J. Syst. Evol. Microbiol.">
        <title>The Global Catalogue of Microorganisms (GCM) 10K type strain sequencing project: providing services to taxonomists for standard genome sequencing and annotation.</title>
        <authorList>
            <consortium name="The Broad Institute Genomics Platform"/>
            <consortium name="The Broad Institute Genome Sequencing Center for Infectious Disease"/>
            <person name="Wu L."/>
            <person name="Ma J."/>
        </authorList>
    </citation>
    <scope>NUCLEOTIDE SEQUENCE [LARGE SCALE GENOMIC DNA]</scope>
    <source>
        <strain evidence="3">JCM 11813</strain>
    </source>
</reference>
<evidence type="ECO:0000313" key="3">
    <source>
        <dbReference type="Proteomes" id="UP001499979"/>
    </source>
</evidence>
<evidence type="ECO:0000313" key="2">
    <source>
        <dbReference type="EMBL" id="GAA1151444.1"/>
    </source>
</evidence>